<dbReference type="SUPFAM" id="SSF103481">
    <property type="entry name" value="Multidrug resistance efflux transporter EmrE"/>
    <property type="match status" value="2"/>
</dbReference>
<dbReference type="GO" id="GO:0005886">
    <property type="term" value="C:plasma membrane"/>
    <property type="evidence" value="ECO:0007669"/>
    <property type="project" value="UniProtKB-SubCell"/>
</dbReference>
<feature type="transmembrane region" description="Helical" evidence="8">
    <location>
        <begin position="264"/>
        <end position="281"/>
    </location>
</feature>
<dbReference type="NCBIfam" id="TIGR00688">
    <property type="entry name" value="rarD"/>
    <property type="match status" value="1"/>
</dbReference>
<evidence type="ECO:0000256" key="2">
    <source>
        <dbReference type="ARBA" id="ARBA00007362"/>
    </source>
</evidence>
<dbReference type="PANTHER" id="PTHR22911">
    <property type="entry name" value="ACYL-MALONYL CONDENSING ENZYME-RELATED"/>
    <property type="match status" value="1"/>
</dbReference>
<evidence type="ECO:0000256" key="4">
    <source>
        <dbReference type="ARBA" id="ARBA00022475"/>
    </source>
</evidence>
<evidence type="ECO:0000256" key="8">
    <source>
        <dbReference type="SAM" id="Phobius"/>
    </source>
</evidence>
<evidence type="ECO:0000256" key="6">
    <source>
        <dbReference type="ARBA" id="ARBA00022989"/>
    </source>
</evidence>
<feature type="transmembrane region" description="Helical" evidence="8">
    <location>
        <begin position="64"/>
        <end position="86"/>
    </location>
</feature>
<keyword evidence="7 8" id="KW-0472">Membrane</keyword>
<feature type="transmembrane region" description="Helical" evidence="8">
    <location>
        <begin position="172"/>
        <end position="192"/>
    </location>
</feature>
<keyword evidence="5 8" id="KW-0812">Transmembrane</keyword>
<comment type="subcellular location">
    <subcellularLocation>
        <location evidence="1">Cell membrane</location>
        <topology evidence="1">Multi-pass membrane protein</topology>
    </subcellularLocation>
</comment>
<evidence type="ECO:0000259" key="9">
    <source>
        <dbReference type="Pfam" id="PF00892"/>
    </source>
</evidence>
<feature type="transmembrane region" description="Helical" evidence="8">
    <location>
        <begin position="34"/>
        <end position="52"/>
    </location>
</feature>
<evidence type="ECO:0000256" key="3">
    <source>
        <dbReference type="ARBA" id="ARBA00022448"/>
    </source>
</evidence>
<dbReference type="PANTHER" id="PTHR22911:SF137">
    <property type="entry name" value="SOLUTE CARRIER FAMILY 35 MEMBER G2-RELATED"/>
    <property type="match status" value="1"/>
</dbReference>
<proteinExistence type="inferred from homology"/>
<dbReference type="InterPro" id="IPR000620">
    <property type="entry name" value="EamA_dom"/>
</dbReference>
<evidence type="ECO:0000256" key="7">
    <source>
        <dbReference type="ARBA" id="ARBA00023136"/>
    </source>
</evidence>
<feature type="transmembrane region" description="Helical" evidence="8">
    <location>
        <begin position="5"/>
        <end position="22"/>
    </location>
</feature>
<keyword evidence="6 8" id="KW-1133">Transmembrane helix</keyword>
<organism evidence="10">
    <name type="scientific">hydrothermal vent metagenome</name>
    <dbReference type="NCBI Taxonomy" id="652676"/>
    <lineage>
        <taxon>unclassified sequences</taxon>
        <taxon>metagenomes</taxon>
        <taxon>ecological metagenomes</taxon>
    </lineage>
</organism>
<dbReference type="InterPro" id="IPR037185">
    <property type="entry name" value="EmrE-like"/>
</dbReference>
<dbReference type="InterPro" id="IPR004626">
    <property type="entry name" value="RarD"/>
</dbReference>
<reference evidence="10" key="1">
    <citation type="submission" date="2018-06" db="EMBL/GenBank/DDBJ databases">
        <authorList>
            <person name="Zhirakovskaya E."/>
        </authorList>
    </citation>
    <scope>NUCLEOTIDE SEQUENCE</scope>
</reference>
<evidence type="ECO:0000256" key="1">
    <source>
        <dbReference type="ARBA" id="ARBA00004651"/>
    </source>
</evidence>
<gene>
    <name evidence="10" type="ORF">MNBD_ACTINO02-394</name>
</gene>
<feature type="transmembrane region" description="Helical" evidence="8">
    <location>
        <begin position="121"/>
        <end position="137"/>
    </location>
</feature>
<evidence type="ECO:0000256" key="5">
    <source>
        <dbReference type="ARBA" id="ARBA00022692"/>
    </source>
</evidence>
<keyword evidence="4" id="KW-1003">Cell membrane</keyword>
<dbReference type="AlphaFoldDB" id="A0A3B0TLY4"/>
<keyword evidence="3" id="KW-0813">Transport</keyword>
<sequence>MRDGVIYGISAYLLWGLLPIYWKQLQQVGAMTVLGHRIVWSALFLVILIGIKRRWGWVRTVPRATYLLLLGGALLLAINWGVYIWAVNAGHIIDTALGYFINPLLNVLIGVLVLGERMRPLQWTAVGIATIGVLSITLQQGSLPWIALVLATSFSLYGLVKKKVVGVTAIQGLAIETLWLALPAAGFLVVSASGSGPGVPMTGLGRGTILLLVGTGLATSLPLVLFGAAAQRIPLSTLGILQYLAPSIAFVIGVTVYGEQVSTVMLTGFAFVWLALIVYSADSLRAAGAHPMPVP</sequence>
<feature type="domain" description="EamA" evidence="9">
    <location>
        <begin position="4"/>
        <end position="137"/>
    </location>
</feature>
<accession>A0A3B0TLY4</accession>
<feature type="transmembrane region" description="Helical" evidence="8">
    <location>
        <begin position="143"/>
        <end position="160"/>
    </location>
</feature>
<feature type="transmembrane region" description="Helical" evidence="8">
    <location>
        <begin position="92"/>
        <end position="114"/>
    </location>
</feature>
<dbReference type="EMBL" id="UOEK01000625">
    <property type="protein sequence ID" value="VAW09654.1"/>
    <property type="molecule type" value="Genomic_DNA"/>
</dbReference>
<protein>
    <submittedName>
        <fullName evidence="10">Uncharacterized inner membrane protein RarD</fullName>
    </submittedName>
</protein>
<evidence type="ECO:0000313" key="10">
    <source>
        <dbReference type="EMBL" id="VAW09654.1"/>
    </source>
</evidence>
<feature type="transmembrane region" description="Helical" evidence="8">
    <location>
        <begin position="240"/>
        <end position="258"/>
    </location>
</feature>
<comment type="similarity">
    <text evidence="2">Belongs to the EamA transporter family.</text>
</comment>
<name>A0A3B0TLY4_9ZZZZ</name>
<dbReference type="Pfam" id="PF00892">
    <property type="entry name" value="EamA"/>
    <property type="match status" value="1"/>
</dbReference>
<feature type="transmembrane region" description="Helical" evidence="8">
    <location>
        <begin position="204"/>
        <end position="228"/>
    </location>
</feature>